<comment type="caution">
    <text evidence="3">The sequence shown here is derived from an EMBL/GenBank/DDBJ whole genome shotgun (WGS) entry which is preliminary data.</text>
</comment>
<keyword evidence="1" id="KW-0597">Phosphoprotein</keyword>
<evidence type="ECO:0000256" key="1">
    <source>
        <dbReference type="PROSITE-ProRule" id="PRU00169"/>
    </source>
</evidence>
<proteinExistence type="predicted"/>
<name>A0A7W6DN86_9RHOB</name>
<accession>A0A7W6DN86</accession>
<keyword evidence="4" id="KW-1185">Reference proteome</keyword>
<evidence type="ECO:0000313" key="4">
    <source>
        <dbReference type="Proteomes" id="UP000541426"/>
    </source>
</evidence>
<dbReference type="CDD" id="cd17557">
    <property type="entry name" value="REC_Rcp-like"/>
    <property type="match status" value="1"/>
</dbReference>
<dbReference type="InterPro" id="IPR052893">
    <property type="entry name" value="TCS_response_regulator"/>
</dbReference>
<dbReference type="PROSITE" id="PS50110">
    <property type="entry name" value="RESPONSE_REGULATORY"/>
    <property type="match status" value="1"/>
</dbReference>
<dbReference type="SUPFAM" id="SSF52172">
    <property type="entry name" value="CheY-like"/>
    <property type="match status" value="1"/>
</dbReference>
<sequence length="159" mass="18116">MNKVWSEKELKALTILLLEDDDGEAKAVLRAFRSSRILNEVVRVTDGISALEELRKRQQAGDENPIVALVDINMPRMNGHEFVEAIRADPELHDLTMFMLTTSGGTEDIQRAYAQNVAGYVVKERAGEDFIHLVSTLETYWRVVEFPRVSKWRGNRKAT</sequence>
<gene>
    <name evidence="3" type="ORF">GGQ68_002595</name>
</gene>
<evidence type="ECO:0000259" key="2">
    <source>
        <dbReference type="PROSITE" id="PS50110"/>
    </source>
</evidence>
<dbReference type="PANTHER" id="PTHR44520">
    <property type="entry name" value="RESPONSE REGULATOR RCP1-RELATED"/>
    <property type="match status" value="1"/>
</dbReference>
<evidence type="ECO:0000313" key="3">
    <source>
        <dbReference type="EMBL" id="MBB3986256.1"/>
    </source>
</evidence>
<dbReference type="Gene3D" id="3.40.50.2300">
    <property type="match status" value="1"/>
</dbReference>
<dbReference type="Proteomes" id="UP000541426">
    <property type="component" value="Unassembled WGS sequence"/>
</dbReference>
<dbReference type="AlphaFoldDB" id="A0A7W6DN86"/>
<reference evidence="3 4" key="1">
    <citation type="submission" date="2020-08" db="EMBL/GenBank/DDBJ databases">
        <title>Genomic Encyclopedia of Type Strains, Phase IV (KMG-IV): sequencing the most valuable type-strain genomes for metagenomic binning, comparative biology and taxonomic classification.</title>
        <authorList>
            <person name="Goeker M."/>
        </authorList>
    </citation>
    <scope>NUCLEOTIDE SEQUENCE [LARGE SCALE GENOMIC DNA]</scope>
    <source>
        <strain evidence="3 4">DSM 102235</strain>
    </source>
</reference>
<organism evidence="3 4">
    <name type="scientific">Sagittula marina</name>
    <dbReference type="NCBI Taxonomy" id="943940"/>
    <lineage>
        <taxon>Bacteria</taxon>
        <taxon>Pseudomonadati</taxon>
        <taxon>Pseudomonadota</taxon>
        <taxon>Alphaproteobacteria</taxon>
        <taxon>Rhodobacterales</taxon>
        <taxon>Roseobacteraceae</taxon>
        <taxon>Sagittula</taxon>
    </lineage>
</organism>
<dbReference type="EMBL" id="JACIEJ010000006">
    <property type="protein sequence ID" value="MBB3986256.1"/>
    <property type="molecule type" value="Genomic_DNA"/>
</dbReference>
<dbReference type="RefSeq" id="WP_183966501.1">
    <property type="nucleotide sequence ID" value="NZ_BAABBZ010000005.1"/>
</dbReference>
<dbReference type="PANTHER" id="PTHR44520:SF2">
    <property type="entry name" value="RESPONSE REGULATOR RCP1"/>
    <property type="match status" value="1"/>
</dbReference>
<dbReference type="Pfam" id="PF00072">
    <property type="entry name" value="Response_reg"/>
    <property type="match status" value="1"/>
</dbReference>
<protein>
    <submittedName>
        <fullName evidence="3">CheY-like chemotaxis protein</fullName>
    </submittedName>
</protein>
<dbReference type="InterPro" id="IPR001789">
    <property type="entry name" value="Sig_transdc_resp-reg_receiver"/>
</dbReference>
<dbReference type="SMART" id="SM00448">
    <property type="entry name" value="REC"/>
    <property type="match status" value="1"/>
</dbReference>
<feature type="domain" description="Response regulatory" evidence="2">
    <location>
        <begin position="14"/>
        <end position="138"/>
    </location>
</feature>
<feature type="modified residue" description="4-aspartylphosphate" evidence="1">
    <location>
        <position position="71"/>
    </location>
</feature>
<dbReference type="GO" id="GO:0000160">
    <property type="term" value="P:phosphorelay signal transduction system"/>
    <property type="evidence" value="ECO:0007669"/>
    <property type="project" value="InterPro"/>
</dbReference>
<dbReference type="InterPro" id="IPR011006">
    <property type="entry name" value="CheY-like_superfamily"/>
</dbReference>